<dbReference type="GO" id="GO:0005576">
    <property type="term" value="C:extracellular region"/>
    <property type="evidence" value="ECO:0007669"/>
    <property type="project" value="UniProtKB-SubCell"/>
</dbReference>
<name>A0A182JAC0_ANOAO</name>
<feature type="domain" description="Aegyptin/gSG7 salivary protein-like four-helix bundle" evidence="5">
    <location>
        <begin position="26"/>
        <end position="140"/>
    </location>
</feature>
<comment type="subcellular location">
    <subcellularLocation>
        <location evidence="1">Secreted</location>
    </subcellularLocation>
</comment>
<dbReference type="GO" id="GO:0090729">
    <property type="term" value="F:toxin activity"/>
    <property type="evidence" value="ECO:0007669"/>
    <property type="project" value="UniProtKB-KW"/>
</dbReference>
<evidence type="ECO:0000256" key="3">
    <source>
        <dbReference type="ARBA" id="ARBA00022656"/>
    </source>
</evidence>
<evidence type="ECO:0000313" key="6">
    <source>
        <dbReference type="EnsemblMetazoa" id="AATE014342-PA.1"/>
    </source>
</evidence>
<evidence type="ECO:0000256" key="2">
    <source>
        <dbReference type="ARBA" id="ARBA00022525"/>
    </source>
</evidence>
<keyword evidence="2" id="KW-0964">Secreted</keyword>
<reference evidence="6" key="1">
    <citation type="submission" date="2022-08" db="UniProtKB">
        <authorList>
            <consortium name="EnsemblMetazoa"/>
        </authorList>
    </citation>
    <scope>IDENTIFICATION</scope>
    <source>
        <strain evidence="6">EBRO</strain>
    </source>
</reference>
<keyword evidence="4" id="KW-1015">Disulfide bond</keyword>
<evidence type="ECO:0000256" key="4">
    <source>
        <dbReference type="ARBA" id="ARBA00023157"/>
    </source>
</evidence>
<accession>A0A182JAC0</accession>
<proteinExistence type="predicted"/>
<dbReference type="InterPro" id="IPR056799">
    <property type="entry name" value="ALL3/gSG7_salivary-like_helix"/>
</dbReference>
<keyword evidence="3" id="KW-0800">Toxin</keyword>
<organism evidence="6">
    <name type="scientific">Anopheles atroparvus</name>
    <name type="common">European mosquito</name>
    <dbReference type="NCBI Taxonomy" id="41427"/>
    <lineage>
        <taxon>Eukaryota</taxon>
        <taxon>Metazoa</taxon>
        <taxon>Ecdysozoa</taxon>
        <taxon>Arthropoda</taxon>
        <taxon>Hexapoda</taxon>
        <taxon>Insecta</taxon>
        <taxon>Pterygota</taxon>
        <taxon>Neoptera</taxon>
        <taxon>Endopterygota</taxon>
        <taxon>Diptera</taxon>
        <taxon>Nematocera</taxon>
        <taxon>Culicoidea</taxon>
        <taxon>Culicidae</taxon>
        <taxon>Anophelinae</taxon>
        <taxon>Anopheles</taxon>
    </lineage>
</organism>
<dbReference type="AlphaFoldDB" id="A0A182JAC0"/>
<protein>
    <recommendedName>
        <fullName evidence="5">Aegyptin/gSG7 salivary protein-like four-helix bundle domain-containing protein</fullName>
    </recommendedName>
</protein>
<evidence type="ECO:0000256" key="1">
    <source>
        <dbReference type="ARBA" id="ARBA00004613"/>
    </source>
</evidence>
<dbReference type="VEuPathDB" id="VectorBase:AATE014342"/>
<dbReference type="EnsemblMetazoa" id="AATE014342-RA">
    <property type="protein sequence ID" value="AATE014342-PA.1"/>
    <property type="gene ID" value="AATE014342"/>
</dbReference>
<sequence>MTPKTNLMLIALGLLVCLLQATPTDATTKHGRELLKTFRRIDFDETRKSIYLLSAKFGVQSQLRDPLMQRVLNYWDDVKLSKTCLDRMVAKVDDVKETFYAGFSYACKDHDQYSVDCLEAAKPSYLTALVDIRTETENCLTSNNK</sequence>
<evidence type="ECO:0000259" key="5">
    <source>
        <dbReference type="Pfam" id="PF25001"/>
    </source>
</evidence>
<dbReference type="Pfam" id="PF25001">
    <property type="entry name" value="Aegyptin_C"/>
    <property type="match status" value="1"/>
</dbReference>